<protein>
    <submittedName>
        <fullName evidence="2">EAL domain-containing protein</fullName>
    </submittedName>
</protein>
<feature type="domain" description="EAL" evidence="1">
    <location>
        <begin position="1"/>
        <end position="244"/>
    </location>
</feature>
<comment type="caution">
    <text evidence="2">The sequence shown here is derived from an EMBL/GenBank/DDBJ whole genome shotgun (WGS) entry which is preliminary data.</text>
</comment>
<evidence type="ECO:0000313" key="2">
    <source>
        <dbReference type="EMBL" id="MBK1811170.1"/>
    </source>
</evidence>
<dbReference type="Pfam" id="PF00563">
    <property type="entry name" value="EAL"/>
    <property type="match status" value="1"/>
</dbReference>
<dbReference type="EMBL" id="JAENHN010000032">
    <property type="protein sequence ID" value="MBK1811170.1"/>
    <property type="molecule type" value="Genomic_DNA"/>
</dbReference>
<dbReference type="Proteomes" id="UP000596739">
    <property type="component" value="Unassembled WGS sequence"/>
</dbReference>
<dbReference type="SUPFAM" id="SSF141868">
    <property type="entry name" value="EAL domain-like"/>
    <property type="match status" value="1"/>
</dbReference>
<dbReference type="InterPro" id="IPR050706">
    <property type="entry name" value="Cyclic-di-GMP_PDE-like"/>
</dbReference>
<dbReference type="CDD" id="cd01948">
    <property type="entry name" value="EAL"/>
    <property type="match status" value="1"/>
</dbReference>
<accession>A0ABS1EP78</accession>
<dbReference type="PANTHER" id="PTHR33121">
    <property type="entry name" value="CYCLIC DI-GMP PHOSPHODIESTERASE PDEF"/>
    <property type="match status" value="1"/>
</dbReference>
<reference evidence="3" key="1">
    <citation type="submission" date="2021-01" db="EMBL/GenBank/DDBJ databases">
        <title>Genome public.</title>
        <authorList>
            <person name="Liu C."/>
            <person name="Sun Q."/>
        </authorList>
    </citation>
    <scope>NUCLEOTIDE SEQUENCE [LARGE SCALE GENOMIC DNA]</scope>
    <source>
        <strain evidence="3">YIM B02505</strain>
    </source>
</reference>
<keyword evidence="3" id="KW-1185">Reference proteome</keyword>
<evidence type="ECO:0000259" key="1">
    <source>
        <dbReference type="PROSITE" id="PS50883"/>
    </source>
</evidence>
<dbReference type="PROSITE" id="PS50883">
    <property type="entry name" value="EAL"/>
    <property type="match status" value="1"/>
</dbReference>
<dbReference type="Gene3D" id="3.20.20.450">
    <property type="entry name" value="EAL domain"/>
    <property type="match status" value="1"/>
</dbReference>
<dbReference type="InterPro" id="IPR001633">
    <property type="entry name" value="EAL_dom"/>
</dbReference>
<evidence type="ECO:0000313" key="3">
    <source>
        <dbReference type="Proteomes" id="UP000596739"/>
    </source>
</evidence>
<dbReference type="PANTHER" id="PTHR33121:SF15">
    <property type="entry name" value="BLUE LIGHT- AND TEMPERATURE-REGULATED ANTIREPRESSOR BLUF"/>
    <property type="match status" value="1"/>
</dbReference>
<dbReference type="SMART" id="SM00052">
    <property type="entry name" value="EAL"/>
    <property type="match status" value="1"/>
</dbReference>
<dbReference type="RefSeq" id="WP_200269108.1">
    <property type="nucleotide sequence ID" value="NZ_JAENHN010000032.1"/>
</dbReference>
<gene>
    <name evidence="2" type="ORF">JHL18_11065</name>
</gene>
<sequence>MAGNCGFCSIPLDFDFTFAYQPIVNTKDNTIFAYEALVRGINGESAYSILSKVSEELKYSFDQKCRYKAIEVASKLNCDTYLSINFMPRAVYKPEVCISSTLQSAKKFNFPIENIIFEVSEQERPDEFNHIVEIFKSYKEMGFKTAIDDFGSGNSGLLLLAEFVPDIIKLDRGLVYEIHKDPVKHKIVTNIVNMCRDLGVTVIAEGIENAEDVEVLSSIGIEYIQGYYFAKPELEVLPKVNFKK</sequence>
<name>A0ABS1EP78_9CLOT</name>
<proteinExistence type="predicted"/>
<organism evidence="2 3">
    <name type="scientific">Clostridium yunnanense</name>
    <dbReference type="NCBI Taxonomy" id="2800325"/>
    <lineage>
        <taxon>Bacteria</taxon>
        <taxon>Bacillati</taxon>
        <taxon>Bacillota</taxon>
        <taxon>Clostridia</taxon>
        <taxon>Eubacteriales</taxon>
        <taxon>Clostridiaceae</taxon>
        <taxon>Clostridium</taxon>
    </lineage>
</organism>
<dbReference type="InterPro" id="IPR035919">
    <property type="entry name" value="EAL_sf"/>
</dbReference>